<comment type="caution">
    <text evidence="2">The sequence shown here is derived from an EMBL/GenBank/DDBJ whole genome shotgun (WGS) entry which is preliminary data.</text>
</comment>
<reference evidence="3" key="1">
    <citation type="journal article" date="2019" name="Genome Announc.">
        <title>Draft Genome Sequence of Pseudoalteromonas piscicida Strain 36Y ROTHPW, an Hypersaline Seawater Isolate from the South Coast of Sonora, Mexico.</title>
        <authorList>
            <person name="Sanchez-Diaz R."/>
            <person name="Molina-Garza Z.J."/>
            <person name="Cruz-Suarez L.E."/>
            <person name="Selvin J."/>
            <person name="Kiran G.S."/>
            <person name="Ibarra-Gamez J.C."/>
            <person name="Gomez-Gil B."/>
            <person name="Galaviz-Silva L."/>
        </authorList>
    </citation>
    <scope>NUCLEOTIDE SEQUENCE [LARGE SCALE GENOMIC DNA]</scope>
    <source>
        <strain evidence="3">36Y_RITHPW</strain>
    </source>
</reference>
<evidence type="ECO:0000313" key="2">
    <source>
        <dbReference type="EMBL" id="PCK29543.1"/>
    </source>
</evidence>
<sequence>MNEDKKMDWLPRLGAFMIAVSSAIACVAAVAGIIIDGFEMISLAGIAVSLLFFYVSVTILFKGKPPSFLEWTR</sequence>
<protein>
    <submittedName>
        <fullName evidence="2">Uncharacterized protein</fullName>
    </submittedName>
</protein>
<evidence type="ECO:0000313" key="3">
    <source>
        <dbReference type="Proteomes" id="UP000228621"/>
    </source>
</evidence>
<keyword evidence="1" id="KW-0472">Membrane</keyword>
<dbReference type="RefSeq" id="WP_099644144.1">
    <property type="nucleotide sequence ID" value="NZ_NKHF01000186.1"/>
</dbReference>
<keyword evidence="1" id="KW-1133">Transmembrane helix</keyword>
<organism evidence="2 3">
    <name type="scientific">Pseudoalteromonas piscicida</name>
    <dbReference type="NCBI Taxonomy" id="43662"/>
    <lineage>
        <taxon>Bacteria</taxon>
        <taxon>Pseudomonadati</taxon>
        <taxon>Pseudomonadota</taxon>
        <taxon>Gammaproteobacteria</taxon>
        <taxon>Alteromonadales</taxon>
        <taxon>Pseudoalteromonadaceae</taxon>
        <taxon>Pseudoalteromonas</taxon>
    </lineage>
</organism>
<keyword evidence="3" id="KW-1185">Reference proteome</keyword>
<dbReference type="EMBL" id="NKHF01000186">
    <property type="protein sequence ID" value="PCK29543.1"/>
    <property type="molecule type" value="Genomic_DNA"/>
</dbReference>
<dbReference type="PROSITE" id="PS51257">
    <property type="entry name" value="PROKAR_LIPOPROTEIN"/>
    <property type="match status" value="1"/>
</dbReference>
<evidence type="ECO:0000256" key="1">
    <source>
        <dbReference type="SAM" id="Phobius"/>
    </source>
</evidence>
<accession>A0A2A5JJA7</accession>
<feature type="transmembrane region" description="Helical" evidence="1">
    <location>
        <begin position="41"/>
        <end position="61"/>
    </location>
</feature>
<feature type="transmembrane region" description="Helical" evidence="1">
    <location>
        <begin position="12"/>
        <end position="35"/>
    </location>
</feature>
<proteinExistence type="predicted"/>
<dbReference type="Proteomes" id="UP000228621">
    <property type="component" value="Unassembled WGS sequence"/>
</dbReference>
<keyword evidence="1" id="KW-0812">Transmembrane</keyword>
<name>A0A2A5JJA7_PSEO7</name>
<dbReference type="AlphaFoldDB" id="A0A2A5JJA7"/>
<gene>
    <name evidence="2" type="ORF">CEX98_22350</name>
</gene>